<proteinExistence type="predicted"/>
<sequence length="100" mass="11353">MAQYVERVCVDPADIRRLESLVADLQGNGHVSIVQKDGSVCEGVVSVRPTMQVMRDQSGREGINAELRLERPREPAWNRRIWLDQIERVEHLDSILGSES</sequence>
<dbReference type="InterPro" id="IPR021649">
    <property type="entry name" value="DUF3247"/>
</dbReference>
<dbReference type="RefSeq" id="WP_092702726.1">
    <property type="nucleotide sequence ID" value="NZ_FOSR01000004.1"/>
</dbReference>
<dbReference type="Proteomes" id="UP000198725">
    <property type="component" value="Unassembled WGS sequence"/>
</dbReference>
<reference evidence="2" key="1">
    <citation type="submission" date="2016-10" db="EMBL/GenBank/DDBJ databases">
        <authorList>
            <person name="Varghese N."/>
            <person name="Submissions S."/>
        </authorList>
    </citation>
    <scope>NUCLEOTIDE SEQUENCE [LARGE SCALE GENOMIC DNA]</scope>
    <source>
        <strain evidence="2">MO64</strain>
    </source>
</reference>
<dbReference type="AlphaFoldDB" id="A0A1I4AL56"/>
<evidence type="ECO:0000313" key="1">
    <source>
        <dbReference type="EMBL" id="SFK57084.1"/>
    </source>
</evidence>
<evidence type="ECO:0008006" key="3">
    <source>
        <dbReference type="Google" id="ProtNLM"/>
    </source>
</evidence>
<dbReference type="Pfam" id="PF11607">
    <property type="entry name" value="DUF3247"/>
    <property type="match status" value="1"/>
</dbReference>
<name>A0A1I4AL56_9GAMM</name>
<protein>
    <recommendedName>
        <fullName evidence="3">DUF3247 family protein</fullName>
    </recommendedName>
</protein>
<evidence type="ECO:0000313" key="2">
    <source>
        <dbReference type="Proteomes" id="UP000198725"/>
    </source>
</evidence>
<organism evidence="1 2">
    <name type="scientific">Rhodanobacter glycinis</name>
    <dbReference type="NCBI Taxonomy" id="582702"/>
    <lineage>
        <taxon>Bacteria</taxon>
        <taxon>Pseudomonadati</taxon>
        <taxon>Pseudomonadota</taxon>
        <taxon>Gammaproteobacteria</taxon>
        <taxon>Lysobacterales</taxon>
        <taxon>Rhodanobacteraceae</taxon>
        <taxon>Rhodanobacter</taxon>
    </lineage>
</organism>
<accession>A0A1I4AL56</accession>
<dbReference type="Gene3D" id="2.30.30.720">
    <property type="entry name" value="Protein of unknown function (DUF3247)"/>
    <property type="match status" value="1"/>
</dbReference>
<keyword evidence="2" id="KW-1185">Reference proteome</keyword>
<gene>
    <name evidence="1" type="ORF">SAMN05192579_10423</name>
</gene>
<dbReference type="EMBL" id="FOSR01000004">
    <property type="protein sequence ID" value="SFK57084.1"/>
    <property type="molecule type" value="Genomic_DNA"/>
</dbReference>